<comment type="caution">
    <text evidence="1">The sequence shown here is derived from an EMBL/GenBank/DDBJ whole genome shotgun (WGS) entry which is preliminary data.</text>
</comment>
<dbReference type="EMBL" id="QAAD01000008">
    <property type="protein sequence ID" value="PTN08445.1"/>
    <property type="molecule type" value="Genomic_DNA"/>
</dbReference>
<sequence>MNFNEHRFREDRKVMKYKSMSIDPLLLSATPILTYSAGQLLTNATGFFFQRENNLFLVTSLHVFHDEMDGHFPDRIQITFHTDASNITQTIEYSIPLYQNGVSQWVAGLDSTGKIDVAVIKIDKTALPPDAIYTTFTPENLLGEQETIDIGTSMLIVGFPLGFYDTLHKLPVVRHAINASSFVMRFQGNGYFLTDARTHRGSSGAPVVCLDHRSTRNGMGWILLGVHSARLDVSGRDVAIDEALGLNCAWFADILLKLTESGYV</sequence>
<dbReference type="InterPro" id="IPR009003">
    <property type="entry name" value="Peptidase_S1_PA"/>
</dbReference>
<evidence type="ECO:0000313" key="1">
    <source>
        <dbReference type="EMBL" id="PTN08445.1"/>
    </source>
</evidence>
<dbReference type="AlphaFoldDB" id="A0A2T5C1D3"/>
<dbReference type="SUPFAM" id="SSF50494">
    <property type="entry name" value="Trypsin-like serine proteases"/>
    <property type="match status" value="1"/>
</dbReference>
<keyword evidence="2" id="KW-1185">Reference proteome</keyword>
<gene>
    <name evidence="1" type="ORF">C8N47_1081</name>
</gene>
<evidence type="ECO:0000313" key="2">
    <source>
        <dbReference type="Proteomes" id="UP000243525"/>
    </source>
</evidence>
<dbReference type="Pfam" id="PF13365">
    <property type="entry name" value="Trypsin_2"/>
    <property type="match status" value="1"/>
</dbReference>
<accession>A0A2T5C1D3</accession>
<dbReference type="Proteomes" id="UP000243525">
    <property type="component" value="Unassembled WGS sequence"/>
</dbReference>
<reference evidence="1 2" key="1">
    <citation type="submission" date="2018-04" db="EMBL/GenBank/DDBJ databases">
        <title>Genomic Encyclopedia of Archaeal and Bacterial Type Strains, Phase II (KMG-II): from individual species to whole genera.</title>
        <authorList>
            <person name="Goeker M."/>
        </authorList>
    </citation>
    <scope>NUCLEOTIDE SEQUENCE [LARGE SCALE GENOMIC DNA]</scope>
    <source>
        <strain evidence="1 2">DSM 28823</strain>
    </source>
</reference>
<protein>
    <submittedName>
        <fullName evidence="1">Trypsin-like peptidase</fullName>
    </submittedName>
</protein>
<organism evidence="1 2">
    <name type="scientific">Mangrovibacterium marinum</name>
    <dbReference type="NCBI Taxonomy" id="1639118"/>
    <lineage>
        <taxon>Bacteria</taxon>
        <taxon>Pseudomonadati</taxon>
        <taxon>Bacteroidota</taxon>
        <taxon>Bacteroidia</taxon>
        <taxon>Marinilabiliales</taxon>
        <taxon>Prolixibacteraceae</taxon>
        <taxon>Mangrovibacterium</taxon>
    </lineage>
</organism>
<dbReference type="Gene3D" id="2.40.10.120">
    <property type="match status" value="1"/>
</dbReference>
<proteinExistence type="predicted"/>
<name>A0A2T5C1D3_9BACT</name>